<dbReference type="SMART" id="SM00283">
    <property type="entry name" value="MA"/>
    <property type="match status" value="1"/>
</dbReference>
<dbReference type="Pfam" id="PF00571">
    <property type="entry name" value="CBS"/>
    <property type="match status" value="1"/>
</dbReference>
<dbReference type="InterPro" id="IPR000644">
    <property type="entry name" value="CBS_dom"/>
</dbReference>
<dbReference type="EMBL" id="CP041405">
    <property type="protein sequence ID" value="QDM43542.1"/>
    <property type="molecule type" value="Genomic_DNA"/>
</dbReference>
<dbReference type="AlphaFoldDB" id="A0AAP9DSW2"/>
<evidence type="ECO:0000313" key="6">
    <source>
        <dbReference type="EMBL" id="QDM43542.1"/>
    </source>
</evidence>
<dbReference type="RefSeq" id="WP_087445276.1">
    <property type="nucleotide sequence ID" value="NZ_CABMNB010000047.1"/>
</dbReference>
<dbReference type="Gene3D" id="1.10.287.950">
    <property type="entry name" value="Methyl-accepting chemotaxis protein"/>
    <property type="match status" value="1"/>
</dbReference>
<evidence type="ECO:0000256" key="1">
    <source>
        <dbReference type="ARBA" id="ARBA00023224"/>
    </source>
</evidence>
<proteinExistence type="predicted"/>
<dbReference type="PANTHER" id="PTHR32089:SF112">
    <property type="entry name" value="LYSOZYME-LIKE PROTEIN-RELATED"/>
    <property type="match status" value="1"/>
</dbReference>
<dbReference type="InterPro" id="IPR004089">
    <property type="entry name" value="MCPsignal_dom"/>
</dbReference>
<dbReference type="PANTHER" id="PTHR32089">
    <property type="entry name" value="METHYL-ACCEPTING CHEMOTAXIS PROTEIN MCPB"/>
    <property type="match status" value="1"/>
</dbReference>
<dbReference type="GO" id="GO:0007165">
    <property type="term" value="P:signal transduction"/>
    <property type="evidence" value="ECO:0007669"/>
    <property type="project" value="UniProtKB-KW"/>
</dbReference>
<dbReference type="SUPFAM" id="SSF54631">
    <property type="entry name" value="CBS-domain pair"/>
    <property type="match status" value="1"/>
</dbReference>
<dbReference type="Proteomes" id="UP000315377">
    <property type="component" value="Chromosome"/>
</dbReference>
<dbReference type="InterPro" id="IPR046342">
    <property type="entry name" value="CBS_dom_sf"/>
</dbReference>
<evidence type="ECO:0000256" key="2">
    <source>
        <dbReference type="PROSITE-ProRule" id="PRU00284"/>
    </source>
</evidence>
<feature type="domain" description="CBS" evidence="5">
    <location>
        <begin position="28"/>
        <end position="87"/>
    </location>
</feature>
<dbReference type="PROSITE" id="PS50111">
    <property type="entry name" value="CHEMOTAXIS_TRANSDUC_2"/>
    <property type="match status" value="1"/>
</dbReference>
<name>A0AAP9DSW2_PANTH</name>
<evidence type="ECO:0000259" key="5">
    <source>
        <dbReference type="PROSITE" id="PS51371"/>
    </source>
</evidence>
<dbReference type="GO" id="GO:0016020">
    <property type="term" value="C:membrane"/>
    <property type="evidence" value="ECO:0007669"/>
    <property type="project" value="InterPro"/>
</dbReference>
<reference evidence="6 7" key="1">
    <citation type="submission" date="2019-07" db="EMBL/GenBank/DDBJ databases">
        <title>Paenibacillus thiaminolyticus NRRL B-4156.</title>
        <authorList>
            <person name="Hehnly C."/>
            <person name="Zhang L."/>
        </authorList>
    </citation>
    <scope>NUCLEOTIDE SEQUENCE [LARGE SCALE GENOMIC DNA]</scope>
    <source>
        <strain evidence="6 7">NRRL B-4156</strain>
    </source>
</reference>
<sequence>MTMPILSLINPGSPQITHRGAVSEYDDLVHAAPAIDPRTPIEDVEDMFLSDSSLRCLIVVDGARQPIGIVMRERFHERMSKRFSPALYHEKPVSRLTDRDMACAEWGTDAAQLLELAGARPEERMYDSLIITSGGQYAGVLSAKQLSELSNRVRRNAERKEKAVLHSTLHAFDSIKGETGYVRQAAAEGKLHASAMMDKTLAGKTSLDDVSSAFQQVYGQVNDQAAEMEHLRQYTQAVADSIGVIRGWSDSCHMLALNASIEAARAGEHGLGFQVVATEVRKLAMLTKAATGQIEETLAQMVQALNQAVKTGERTREQVVMTASGVEAACGRFEQLLQAIAHNQEQLAQIDACAQRMEERAQSAHAELRRMAERD</sequence>
<dbReference type="PROSITE" id="PS51371">
    <property type="entry name" value="CBS"/>
    <property type="match status" value="1"/>
</dbReference>
<organism evidence="6 7">
    <name type="scientific">Paenibacillus thiaminolyticus</name>
    <name type="common">Bacillus thiaminolyticus</name>
    <dbReference type="NCBI Taxonomy" id="49283"/>
    <lineage>
        <taxon>Bacteria</taxon>
        <taxon>Bacillati</taxon>
        <taxon>Bacillota</taxon>
        <taxon>Bacilli</taxon>
        <taxon>Bacillales</taxon>
        <taxon>Paenibacillaceae</taxon>
        <taxon>Paenibacillus</taxon>
    </lineage>
</organism>
<evidence type="ECO:0000313" key="7">
    <source>
        <dbReference type="Proteomes" id="UP000315377"/>
    </source>
</evidence>
<dbReference type="GeneID" id="80426731"/>
<evidence type="ECO:0000259" key="4">
    <source>
        <dbReference type="PROSITE" id="PS50111"/>
    </source>
</evidence>
<dbReference type="SUPFAM" id="SSF58104">
    <property type="entry name" value="Methyl-accepting chemotaxis protein (MCP) signaling domain"/>
    <property type="match status" value="1"/>
</dbReference>
<dbReference type="Gene3D" id="3.10.580.10">
    <property type="entry name" value="CBS-domain"/>
    <property type="match status" value="1"/>
</dbReference>
<accession>A0AAP9DSW2</accession>
<evidence type="ECO:0000256" key="3">
    <source>
        <dbReference type="PROSITE-ProRule" id="PRU00703"/>
    </source>
</evidence>
<dbReference type="Pfam" id="PF00015">
    <property type="entry name" value="MCPsignal"/>
    <property type="match status" value="1"/>
</dbReference>
<protein>
    <submittedName>
        <fullName evidence="6">Chemotaxis protein</fullName>
    </submittedName>
</protein>
<keyword evidence="3" id="KW-0129">CBS domain</keyword>
<feature type="domain" description="Methyl-accepting transducer" evidence="4">
    <location>
        <begin position="160"/>
        <end position="372"/>
    </location>
</feature>
<gene>
    <name evidence="6" type="ORF">FLT43_08570</name>
</gene>
<keyword evidence="1 2" id="KW-0807">Transducer</keyword>